<feature type="compositionally biased region" description="Basic and acidic residues" evidence="1">
    <location>
        <begin position="47"/>
        <end position="59"/>
    </location>
</feature>
<dbReference type="Proteomes" id="UP000702544">
    <property type="component" value="Unassembled WGS sequence"/>
</dbReference>
<proteinExistence type="predicted"/>
<evidence type="ECO:0000256" key="1">
    <source>
        <dbReference type="SAM" id="MobiDB-lite"/>
    </source>
</evidence>
<name>A0AAE4ZBG1_9BACT</name>
<evidence type="ECO:0000313" key="2">
    <source>
        <dbReference type="EMBL" id="NIR76663.1"/>
    </source>
</evidence>
<accession>A0AAE4ZBG1</accession>
<dbReference type="AlphaFoldDB" id="A0AAE4ZBG1"/>
<organism evidence="2 3">
    <name type="scientific">Candidatus Kutchimonas denitrificans</name>
    <dbReference type="NCBI Taxonomy" id="3056748"/>
    <lineage>
        <taxon>Bacteria</taxon>
        <taxon>Pseudomonadati</taxon>
        <taxon>Gemmatimonadota</taxon>
        <taxon>Gemmatimonadia</taxon>
        <taxon>Candidatus Palauibacterales</taxon>
        <taxon>Candidatus Palauibacteraceae</taxon>
        <taxon>Candidatus Kutchimonas</taxon>
    </lineage>
</organism>
<feature type="region of interest" description="Disordered" evidence="1">
    <location>
        <begin position="20"/>
        <end position="59"/>
    </location>
</feature>
<protein>
    <submittedName>
        <fullName evidence="2">Uncharacterized protein</fullName>
    </submittedName>
</protein>
<sequence length="172" mass="18793">MFDDMKEYERLATVMKKALESGEDEGEVTDNGSTLRFKKNPAPGIRLRIEPKPGDEGARRFEGTVYDAAPDRPEGYPDQLPFLPDQACMVMTVPGTSGASVQWQVDDAQATAGELERLSEADGWQPSEQSVKAPSFLPIGLTLLQRGDDARLIIHTSVGSKSAVMLLDGVRR</sequence>
<dbReference type="EMBL" id="JAACAK010000141">
    <property type="protein sequence ID" value="NIR76663.1"/>
    <property type="molecule type" value="Genomic_DNA"/>
</dbReference>
<reference evidence="2 3" key="1">
    <citation type="submission" date="2020-01" db="EMBL/GenBank/DDBJ databases">
        <title>Genomes assembled from Gulf of Kutch pelagic sediment metagenomes.</title>
        <authorList>
            <person name="Chandrashekar M."/>
            <person name="Mahajan M.S."/>
            <person name="Dave K.J."/>
            <person name="Vatsa P."/>
            <person name="Nathani N.M."/>
        </authorList>
    </citation>
    <scope>NUCLEOTIDE SEQUENCE [LARGE SCALE GENOMIC DNA]</scope>
    <source>
        <strain evidence="2">KS3-K002</strain>
    </source>
</reference>
<gene>
    <name evidence="2" type="ORF">GWO12_16405</name>
</gene>
<comment type="caution">
    <text evidence="2">The sequence shown here is derived from an EMBL/GenBank/DDBJ whole genome shotgun (WGS) entry which is preliminary data.</text>
</comment>
<evidence type="ECO:0000313" key="3">
    <source>
        <dbReference type="Proteomes" id="UP000702544"/>
    </source>
</evidence>